<dbReference type="EnsemblPlants" id="AVESA.00010b.r2.5CG0888820.1">
    <property type="protein sequence ID" value="AVESA.00010b.r2.5CG0888820.1.CDS.1"/>
    <property type="gene ID" value="AVESA.00010b.r2.5CG0888820"/>
</dbReference>
<name>A0ACD5Y1Z1_AVESA</name>
<dbReference type="Proteomes" id="UP001732700">
    <property type="component" value="Chromosome 5C"/>
</dbReference>
<evidence type="ECO:0000313" key="1">
    <source>
        <dbReference type="EnsemblPlants" id="AVESA.00010b.r2.5CG0888820.1.CDS.1"/>
    </source>
</evidence>
<accession>A0ACD5Y1Z1</accession>
<organism evidence="1 2">
    <name type="scientific">Avena sativa</name>
    <name type="common">Oat</name>
    <dbReference type="NCBI Taxonomy" id="4498"/>
    <lineage>
        <taxon>Eukaryota</taxon>
        <taxon>Viridiplantae</taxon>
        <taxon>Streptophyta</taxon>
        <taxon>Embryophyta</taxon>
        <taxon>Tracheophyta</taxon>
        <taxon>Spermatophyta</taxon>
        <taxon>Magnoliopsida</taxon>
        <taxon>Liliopsida</taxon>
        <taxon>Poales</taxon>
        <taxon>Poaceae</taxon>
        <taxon>BOP clade</taxon>
        <taxon>Pooideae</taxon>
        <taxon>Poodae</taxon>
        <taxon>Poeae</taxon>
        <taxon>Poeae Chloroplast Group 1 (Aveneae type)</taxon>
        <taxon>Aveninae</taxon>
        <taxon>Avena</taxon>
    </lineage>
</organism>
<protein>
    <submittedName>
        <fullName evidence="1">Uncharacterized protein</fullName>
    </submittedName>
</protein>
<proteinExistence type="predicted"/>
<sequence length="184" mass="20331">MLSCADVLERAARDALNLKLPRLHPITWAEDILSECSFTDMDREMTISIMANIWDSRNKWSHDDQGFEPKATVEYISETLGLLHGLREKKGKSKRLISTWTRPPEGVVKVNSDGAVRLSEGLAASGGVARDGDGFRSAWCRVYQGITEPLTIEALTVRDAVAAARAQNFERIIAETDSSELVGL</sequence>
<keyword evidence="2" id="KW-1185">Reference proteome</keyword>
<reference evidence="1" key="1">
    <citation type="submission" date="2021-05" db="EMBL/GenBank/DDBJ databases">
        <authorList>
            <person name="Scholz U."/>
            <person name="Mascher M."/>
            <person name="Fiebig A."/>
        </authorList>
    </citation>
    <scope>NUCLEOTIDE SEQUENCE [LARGE SCALE GENOMIC DNA]</scope>
</reference>
<reference evidence="1" key="2">
    <citation type="submission" date="2025-09" db="UniProtKB">
        <authorList>
            <consortium name="EnsemblPlants"/>
        </authorList>
    </citation>
    <scope>IDENTIFICATION</scope>
</reference>
<evidence type="ECO:0000313" key="2">
    <source>
        <dbReference type="Proteomes" id="UP001732700"/>
    </source>
</evidence>